<keyword evidence="10 12" id="KW-0472">Membrane</keyword>
<proteinExistence type="inferred from homology"/>
<evidence type="ECO:0000256" key="14">
    <source>
        <dbReference type="SAM" id="SignalP"/>
    </source>
</evidence>
<dbReference type="PANTHER" id="PTHR32552">
    <property type="entry name" value="FERRICHROME IRON RECEPTOR-RELATED"/>
    <property type="match status" value="1"/>
</dbReference>
<dbReference type="AlphaFoldDB" id="A0A0D7WAL5"/>
<evidence type="ECO:0000256" key="6">
    <source>
        <dbReference type="ARBA" id="ARBA00022729"/>
    </source>
</evidence>
<name>A0A0D7WAL5_9FLAO</name>
<dbReference type="InterPro" id="IPR039426">
    <property type="entry name" value="TonB-dep_rcpt-like"/>
</dbReference>
<keyword evidence="9 13" id="KW-0798">TonB box</keyword>
<keyword evidence="8" id="KW-0406">Ion transport</keyword>
<dbReference type="InterPro" id="IPR000531">
    <property type="entry name" value="Beta-barrel_TonB"/>
</dbReference>
<evidence type="ECO:0000256" key="5">
    <source>
        <dbReference type="ARBA" id="ARBA00022692"/>
    </source>
</evidence>
<keyword evidence="5 12" id="KW-0812">Transmembrane</keyword>
<evidence type="ECO:0000256" key="2">
    <source>
        <dbReference type="ARBA" id="ARBA00022448"/>
    </source>
</evidence>
<comment type="similarity">
    <text evidence="12 13">Belongs to the TonB-dependent receptor family.</text>
</comment>
<feature type="domain" description="TonB-dependent receptor-like beta-barrel" evidence="15">
    <location>
        <begin position="278"/>
        <end position="724"/>
    </location>
</feature>
<evidence type="ECO:0000256" key="1">
    <source>
        <dbReference type="ARBA" id="ARBA00004571"/>
    </source>
</evidence>
<dbReference type="InterPro" id="IPR036942">
    <property type="entry name" value="Beta-barrel_TonB_sf"/>
</dbReference>
<organism evidence="17 18">
    <name type="scientific">Neotamlana sedimentorum</name>
    <dbReference type="NCBI Taxonomy" id="1435349"/>
    <lineage>
        <taxon>Bacteria</taxon>
        <taxon>Pseudomonadati</taxon>
        <taxon>Bacteroidota</taxon>
        <taxon>Flavobacteriia</taxon>
        <taxon>Flavobacteriales</taxon>
        <taxon>Flavobacteriaceae</taxon>
        <taxon>Neotamlana</taxon>
    </lineage>
</organism>
<dbReference type="Pfam" id="PF00593">
    <property type="entry name" value="TonB_dep_Rec_b-barrel"/>
    <property type="match status" value="1"/>
</dbReference>
<dbReference type="PANTHER" id="PTHR32552:SF68">
    <property type="entry name" value="FERRICHROME OUTER MEMBRANE TRANSPORTER_PHAGE RECEPTOR"/>
    <property type="match status" value="1"/>
</dbReference>
<evidence type="ECO:0000256" key="3">
    <source>
        <dbReference type="ARBA" id="ARBA00022452"/>
    </source>
</evidence>
<evidence type="ECO:0000256" key="9">
    <source>
        <dbReference type="ARBA" id="ARBA00023077"/>
    </source>
</evidence>
<dbReference type="SUPFAM" id="SSF56935">
    <property type="entry name" value="Porins"/>
    <property type="match status" value="1"/>
</dbReference>
<dbReference type="SUPFAM" id="SSF49464">
    <property type="entry name" value="Carboxypeptidase regulatory domain-like"/>
    <property type="match status" value="1"/>
</dbReference>
<evidence type="ECO:0000259" key="16">
    <source>
        <dbReference type="Pfam" id="PF07715"/>
    </source>
</evidence>
<dbReference type="STRING" id="1435349.PW52_08195"/>
<dbReference type="InterPro" id="IPR008969">
    <property type="entry name" value="CarboxyPept-like_regulatory"/>
</dbReference>
<feature type="chain" id="PRO_5002325714" evidence="14">
    <location>
        <begin position="23"/>
        <end position="766"/>
    </location>
</feature>
<sequence>MALKLKKPLLYLLLLSGLFGYAQNTINGKIIDAETSAPIAFAKIINAQEGSSITSDLNGNFQLTSLGLYTFKKSGYLPVTIKISTFKKKVVKLNINPSELNEIIVNSNLIPQSLKLTSAAISIITPQDIERSNNINFVSVLNRTPGVFMQTGSLNTNKISIRGIGARNQYGTSKIRAYFKDIPLTNGSGETNIEDFELGSISSLQITKGAVSSIYGAGLGGLIQLNPKSSNFKSSTLSNTFTFGSFGLFKNLVQLNTNTTKTGINAIYSYTEHDGYRDNNNYNRQTLTLNANHYINPNNELHFLMSYVDLKAFIPSSIDEDSYLNTPTSAAFTWEASQGHEDFNRGVFGLSWEHLFSKNTKQITSVFTSFKNNYEPRPFNILTDDNLAFGIRTRTIGNTKLFKNTLKWTTGIELFTDNYAYKTFENLYEDFPPNTGSVKGEELSNFKENRSYFNLFFETNQNINDNTVLNFGINWNQTWYNLEDNFPASNENPDQSGSYNYKTIFSPKLGITHQFHKNTSVYASVSHGFSPITLSETLLPNGQINNDLKPETAWNYEIGTRHAFFNNKLQLNTSIYSLQVKNLLVARRIAQDEYIDINAGKTQHNGLELNLNFQLISNSQIQIATTSNFTLNHYKFKDFIDNENDYSGNDVTGVPKNMFNFILDINSMLGIYGNINFQHVGKIPITDANTLYSKNYNLTHSKIGFKKALSKKLKTNIFVGINNVFNTKYASQILINATGFGTSAPRYYYPGNPLNYFCGANLKYQF</sequence>
<reference evidence="17 18" key="1">
    <citation type="submission" date="2014-11" db="EMBL/GenBank/DDBJ databases">
        <title>Tamlana sedimentorum sp. nov., isolated from shallow sand sediments of the Sea of Japan.</title>
        <authorList>
            <person name="Romanenko L.A."/>
        </authorList>
    </citation>
    <scope>NUCLEOTIDE SEQUENCE [LARGE SCALE GENOMIC DNA]</scope>
    <source>
        <strain evidence="17 18">JCM 19808</strain>
    </source>
</reference>
<keyword evidence="2 12" id="KW-0813">Transport</keyword>
<dbReference type="Gene3D" id="2.40.170.20">
    <property type="entry name" value="TonB-dependent receptor, beta-barrel domain"/>
    <property type="match status" value="1"/>
</dbReference>
<accession>A0A0D7WAL5</accession>
<dbReference type="EMBL" id="JTDW01000005">
    <property type="protein sequence ID" value="KJD35713.1"/>
    <property type="molecule type" value="Genomic_DNA"/>
</dbReference>
<evidence type="ECO:0000256" key="8">
    <source>
        <dbReference type="ARBA" id="ARBA00023065"/>
    </source>
</evidence>
<evidence type="ECO:0000256" key="4">
    <source>
        <dbReference type="ARBA" id="ARBA00022496"/>
    </source>
</evidence>
<dbReference type="PATRIC" id="fig|1435349.4.peg.2624"/>
<keyword evidence="11 12" id="KW-0998">Cell outer membrane</keyword>
<keyword evidence="18" id="KW-1185">Reference proteome</keyword>
<evidence type="ECO:0000256" key="7">
    <source>
        <dbReference type="ARBA" id="ARBA00023004"/>
    </source>
</evidence>
<dbReference type="Pfam" id="PF07715">
    <property type="entry name" value="Plug"/>
    <property type="match status" value="1"/>
</dbReference>
<dbReference type="PROSITE" id="PS52016">
    <property type="entry name" value="TONB_DEPENDENT_REC_3"/>
    <property type="match status" value="1"/>
</dbReference>
<comment type="subcellular location">
    <subcellularLocation>
        <location evidence="1 12">Cell outer membrane</location>
        <topology evidence="1 12">Multi-pass membrane protein</topology>
    </subcellularLocation>
</comment>
<dbReference type="InterPro" id="IPR012910">
    <property type="entry name" value="Plug_dom"/>
</dbReference>
<evidence type="ECO:0000256" key="13">
    <source>
        <dbReference type="RuleBase" id="RU003357"/>
    </source>
</evidence>
<evidence type="ECO:0000256" key="12">
    <source>
        <dbReference type="PROSITE-ProRule" id="PRU01360"/>
    </source>
</evidence>
<gene>
    <name evidence="17" type="ORF">PW52_08195</name>
</gene>
<dbReference type="Proteomes" id="UP000032578">
    <property type="component" value="Unassembled WGS sequence"/>
</dbReference>
<keyword evidence="3 12" id="KW-1134">Transmembrane beta strand</keyword>
<dbReference type="GO" id="GO:0009279">
    <property type="term" value="C:cell outer membrane"/>
    <property type="evidence" value="ECO:0007669"/>
    <property type="project" value="UniProtKB-SubCell"/>
</dbReference>
<feature type="signal peptide" evidence="14">
    <location>
        <begin position="1"/>
        <end position="22"/>
    </location>
</feature>
<dbReference type="GO" id="GO:0015344">
    <property type="term" value="F:siderophore uptake transmembrane transporter activity"/>
    <property type="evidence" value="ECO:0007669"/>
    <property type="project" value="TreeGrafter"/>
</dbReference>
<keyword evidence="6 14" id="KW-0732">Signal</keyword>
<dbReference type="Gene3D" id="2.170.130.10">
    <property type="entry name" value="TonB-dependent receptor, plug domain"/>
    <property type="match status" value="1"/>
</dbReference>
<evidence type="ECO:0000313" key="18">
    <source>
        <dbReference type="Proteomes" id="UP000032578"/>
    </source>
</evidence>
<keyword evidence="17" id="KW-0675">Receptor</keyword>
<keyword evidence="4" id="KW-0410">Iron transport</keyword>
<comment type="caution">
    <text evidence="17">The sequence shown here is derived from an EMBL/GenBank/DDBJ whole genome shotgun (WGS) entry which is preliminary data.</text>
</comment>
<dbReference type="InterPro" id="IPR037066">
    <property type="entry name" value="Plug_dom_sf"/>
</dbReference>
<evidence type="ECO:0000256" key="10">
    <source>
        <dbReference type="ARBA" id="ARBA00023136"/>
    </source>
</evidence>
<keyword evidence="7" id="KW-0408">Iron</keyword>
<evidence type="ECO:0000259" key="15">
    <source>
        <dbReference type="Pfam" id="PF00593"/>
    </source>
</evidence>
<protein>
    <submittedName>
        <fullName evidence="17">TonB-dependent receptor</fullName>
    </submittedName>
</protein>
<evidence type="ECO:0000313" key="17">
    <source>
        <dbReference type="EMBL" id="KJD35713.1"/>
    </source>
</evidence>
<evidence type="ECO:0000256" key="11">
    <source>
        <dbReference type="ARBA" id="ARBA00023237"/>
    </source>
</evidence>
<feature type="domain" description="TonB-dependent receptor plug" evidence="16">
    <location>
        <begin position="116"/>
        <end position="218"/>
    </location>
</feature>